<dbReference type="FunFam" id="2.20.100.10:FF:000048">
    <property type="entry name" value="ADAM metallopeptidase with thrombospondin type 1 motif 8"/>
    <property type="match status" value="1"/>
</dbReference>
<evidence type="ECO:0000256" key="19">
    <source>
        <dbReference type="PIRSR" id="PIRSR613273-2"/>
    </source>
</evidence>
<evidence type="ECO:0000256" key="7">
    <source>
        <dbReference type="ARBA" id="ARBA00022723"/>
    </source>
</evidence>
<keyword evidence="2" id="KW-0964">Secreted</keyword>
<feature type="compositionally biased region" description="Pro residues" evidence="23">
    <location>
        <begin position="21"/>
        <end position="46"/>
    </location>
</feature>
<feature type="disulfide bond" evidence="20">
    <location>
        <begin position="528"/>
        <end position="540"/>
    </location>
</feature>
<comment type="subcellular location">
    <subcellularLocation>
        <location evidence="1">Secreted</location>
        <location evidence="1">Extracellular space</location>
        <location evidence="1">Extracellular matrix</location>
    </subcellularLocation>
</comment>
<feature type="disulfide bond" evidence="20">
    <location>
        <begin position="321"/>
        <end position="404"/>
    </location>
</feature>
<organism evidence="26 27">
    <name type="scientific">Anas zonorhyncha</name>
    <name type="common">Eastern spot-billed duck</name>
    <dbReference type="NCBI Taxonomy" id="75864"/>
    <lineage>
        <taxon>Eukaryota</taxon>
        <taxon>Metazoa</taxon>
        <taxon>Chordata</taxon>
        <taxon>Craniata</taxon>
        <taxon>Vertebrata</taxon>
        <taxon>Euteleostomi</taxon>
        <taxon>Archelosauria</taxon>
        <taxon>Archosauria</taxon>
        <taxon>Dinosauria</taxon>
        <taxon>Saurischia</taxon>
        <taxon>Theropoda</taxon>
        <taxon>Coelurosauria</taxon>
        <taxon>Aves</taxon>
        <taxon>Neognathae</taxon>
        <taxon>Galloanserae</taxon>
        <taxon>Anseriformes</taxon>
        <taxon>Anatidae</taxon>
        <taxon>Anatinae</taxon>
        <taxon>Anas</taxon>
    </lineage>
</organism>
<dbReference type="SMART" id="SM00209">
    <property type="entry name" value="TSP1"/>
    <property type="match status" value="3"/>
</dbReference>
<evidence type="ECO:0000256" key="2">
    <source>
        <dbReference type="ARBA" id="ARBA00022525"/>
    </source>
</evidence>
<dbReference type="FunFam" id="3.40.390.10:FF:000001">
    <property type="entry name" value="A disintegrin and metalloproteinase with thrombospondin motifs 1"/>
    <property type="match status" value="1"/>
</dbReference>
<evidence type="ECO:0000256" key="14">
    <source>
        <dbReference type="ARBA" id="ARBA00023145"/>
    </source>
</evidence>
<keyword evidence="7 19" id="KW-0479">Metal-binding</keyword>
<evidence type="ECO:0000313" key="27">
    <source>
        <dbReference type="Proteomes" id="UP000694549"/>
    </source>
</evidence>
<evidence type="ECO:0000256" key="12">
    <source>
        <dbReference type="ARBA" id="ARBA00022837"/>
    </source>
</evidence>
<keyword evidence="27" id="KW-1185">Reference proteome</keyword>
<sequence>MLRGLLSLLLAAQLHLAATQPPAPAAGARPPPPPPPSRRGPPPGPPRGANGVVQRLDPTYAGGGRAGYVLYAGGRRFLLDLERDEALGARDGTPARCSYRGTVDGSPRSLAVFNLCGGLDGYFAVGRARYTVKPARRGGEAAGIYGESPARVPHLFRRDRFSFQALPARHSCGTRDAVAVEGAAGGGRRRRRRRSVSRARQVELLLVADASMARKYGKGLQHYLLTLASIASRLYAHASLENHVRLAVVKVVVLGEKEKGLEVNRNAATTLKNFCKWQHQHNRLDDDHDEHYDAAILFTREDLCGHHSCDTLGMADVGTICSPERSCAVIEDDGLHAAFTVAHEIGHLLGLSHDDSKFCEENFGSMEDKRLMSSILTSIDASKPWSKCTSATITEFFDDGHGECLLDKPHKPIQLPSDLPGTLYDANRQCQFTFGDESKHCPDAASTCTTLWCTGTSGGLLVCQTKHFPWADGTSCGEGKWCMNGKCVNKTEKKHYDTPVHGSWGSWGAWGECSRTCGGGVQYSFRECDNPVPRNGGKYCEGKRVQYRSCNIEDCPDNDGKTFREEQCEKHNEFSKSPFGSGPAVEWTPKFAGVSPKDRCKLVCRAKGTGYFFVLQPKVVDGTPCSPDSTSVCVQGQCVKAGCDRMIGSNKKFDKCGICGGNGSTCKKVSGTLVRAKPGYHDVVTIPAGATNIEVKQRNHRGARHDGSFLAIKAMDGTYILNGDYTLSTLEQDITYKGSVLRYSGSSAALERIRSFSPLKEPLTIQVLTVGDLPQPKIKFTYFVKKPAQPGSEKVPSKKKESFNAIKEIISSEWVIEEWGECSKSCGSGWQRRAVECRDPRGRPAADCARELKPSDVRPCADMPCQQWQLGDWSPCSKTCGKGFKKRLLKCISYDGSVLPQESCEPSKKPKHLIDFCNITDCS</sequence>
<dbReference type="SUPFAM" id="SSF82895">
    <property type="entry name" value="TSP-1 type 1 repeat"/>
    <property type="match status" value="3"/>
</dbReference>
<keyword evidence="3" id="KW-0272">Extracellular matrix</keyword>
<evidence type="ECO:0000256" key="17">
    <source>
        <dbReference type="ARBA" id="ARBA00072810"/>
    </source>
</evidence>
<dbReference type="InterPro" id="IPR013273">
    <property type="entry name" value="ADAMTS/ADAMTS-like"/>
</dbReference>
<feature type="binding site" evidence="19 22">
    <location>
        <position position="343"/>
    </location>
    <ligand>
        <name>Zn(2+)</name>
        <dbReference type="ChEBI" id="CHEBI:29105"/>
        <note>catalytic</note>
    </ligand>
</feature>
<dbReference type="FunFam" id="2.20.100.10:FF:000006">
    <property type="entry name" value="A disintegrin and metalloproteinase with thrombospondin motifs 1"/>
    <property type="match status" value="1"/>
</dbReference>
<feature type="disulfide bond" evidence="20">
    <location>
        <begin position="448"/>
        <end position="482"/>
    </location>
</feature>
<dbReference type="Pfam" id="PF05986">
    <property type="entry name" value="ADAMTS_spacer1"/>
    <property type="match status" value="1"/>
</dbReference>
<evidence type="ECO:0000256" key="11">
    <source>
        <dbReference type="ARBA" id="ARBA00022833"/>
    </source>
</evidence>
<evidence type="ECO:0000256" key="15">
    <source>
        <dbReference type="ARBA" id="ARBA00023157"/>
    </source>
</evidence>
<keyword evidence="5" id="KW-0358">Heparin-binding</keyword>
<dbReference type="InterPro" id="IPR013274">
    <property type="entry name" value="Pept_M12B_ADAM-TS1"/>
</dbReference>
<dbReference type="SMART" id="SM00608">
    <property type="entry name" value="ACR"/>
    <property type="match status" value="1"/>
</dbReference>
<feature type="region of interest" description="Disordered" evidence="23">
    <location>
        <begin position="20"/>
        <end position="55"/>
    </location>
</feature>
<evidence type="ECO:0000256" key="4">
    <source>
        <dbReference type="ARBA" id="ARBA00022670"/>
    </source>
</evidence>
<feature type="glycosylation site" description="N-linked (GlcNAc...) asparagine" evidence="21">
    <location>
        <position position="489"/>
    </location>
</feature>
<dbReference type="Pfam" id="PF01421">
    <property type="entry name" value="Reprolysin"/>
    <property type="match status" value="1"/>
</dbReference>
<feature type="disulfide bond" evidence="20">
    <location>
        <begin position="430"/>
        <end position="453"/>
    </location>
</feature>
<feature type="active site" evidence="18 22">
    <location>
        <position position="344"/>
    </location>
</feature>
<dbReference type="PRINTS" id="PR01705">
    <property type="entry name" value="TSP1REPEAT"/>
</dbReference>
<dbReference type="Proteomes" id="UP000694549">
    <property type="component" value="Unplaced"/>
</dbReference>
<feature type="binding site" evidence="19">
    <location>
        <position position="293"/>
    </location>
    <ligand>
        <name>Ca(2+)</name>
        <dbReference type="ChEBI" id="CHEBI:29108"/>
        <label>1</label>
    </ligand>
</feature>
<feature type="binding site" evidence="19">
    <location>
        <position position="407"/>
    </location>
    <ligand>
        <name>Ca(2+)</name>
        <dbReference type="ChEBI" id="CHEBI:29108"/>
        <label>1</label>
    </ligand>
</feature>
<dbReference type="Pfam" id="PF17771">
    <property type="entry name" value="ADAMTS_CR_2"/>
    <property type="match status" value="1"/>
</dbReference>
<evidence type="ECO:0000256" key="6">
    <source>
        <dbReference type="ARBA" id="ARBA00022685"/>
    </source>
</evidence>
<feature type="binding site" evidence="19">
    <location>
        <position position="203"/>
    </location>
    <ligand>
        <name>Ca(2+)</name>
        <dbReference type="ChEBI" id="CHEBI:29108"/>
        <label>1</label>
    </ligand>
</feature>
<evidence type="ECO:0000256" key="8">
    <source>
        <dbReference type="ARBA" id="ARBA00022729"/>
    </source>
</evidence>
<dbReference type="InterPro" id="IPR041645">
    <property type="entry name" value="ADAMTS_CR_2"/>
</dbReference>
<evidence type="ECO:0000256" key="16">
    <source>
        <dbReference type="ARBA" id="ARBA00023180"/>
    </source>
</evidence>
<feature type="binding site" evidence="19 22">
    <location>
        <position position="353"/>
    </location>
    <ligand>
        <name>Zn(2+)</name>
        <dbReference type="ChEBI" id="CHEBI:29105"/>
        <note>catalytic</note>
    </ligand>
</feature>
<evidence type="ECO:0000256" key="9">
    <source>
        <dbReference type="ARBA" id="ARBA00022737"/>
    </source>
</evidence>
<evidence type="ECO:0000256" key="5">
    <source>
        <dbReference type="ARBA" id="ARBA00022674"/>
    </source>
</evidence>
<feature type="chain" id="PRO_5034063479" description="A disintegrin and metalloproteinase with thrombospondin motifs 1" evidence="24">
    <location>
        <begin position="20"/>
        <end position="923"/>
    </location>
</feature>
<dbReference type="PANTHER" id="PTHR13723">
    <property type="entry name" value="ADAMTS A DISINTEGRIN AND METALLOPROTEASE WITH THROMBOSPONDIN MOTIFS PROTEASE"/>
    <property type="match status" value="1"/>
</dbReference>
<feature type="disulfide bond" evidence="20">
    <location>
        <begin position="513"/>
        <end position="550"/>
    </location>
</feature>
<evidence type="ECO:0000256" key="1">
    <source>
        <dbReference type="ARBA" id="ARBA00004498"/>
    </source>
</evidence>
<keyword evidence="9" id="KW-0677">Repeat</keyword>
<dbReference type="PROSITE" id="PS50215">
    <property type="entry name" value="ADAM_MEPRO"/>
    <property type="match status" value="1"/>
</dbReference>
<protein>
    <recommendedName>
        <fullName evidence="17">A disintegrin and metalloproteinase with thrombospondin motifs 1</fullName>
    </recommendedName>
</protein>
<dbReference type="Gene3D" id="2.60.120.830">
    <property type="match status" value="1"/>
</dbReference>
<dbReference type="InterPro" id="IPR050439">
    <property type="entry name" value="ADAMTS_ADAMTS-like"/>
</dbReference>
<dbReference type="GO" id="GO:0004222">
    <property type="term" value="F:metalloendopeptidase activity"/>
    <property type="evidence" value="ECO:0007669"/>
    <property type="project" value="InterPro"/>
</dbReference>
<dbReference type="Gene3D" id="3.40.1620.60">
    <property type="match status" value="1"/>
</dbReference>
<feature type="disulfide bond" evidence="20">
    <location>
        <begin position="275"/>
        <end position="327"/>
    </location>
</feature>
<evidence type="ECO:0000313" key="26">
    <source>
        <dbReference type="Ensembl" id="ENSAZOP00000003715.1"/>
    </source>
</evidence>
<keyword evidence="16 21" id="KW-0325">Glycoprotein</keyword>
<dbReference type="GO" id="GO:0030198">
    <property type="term" value="P:extracellular matrix organization"/>
    <property type="evidence" value="ECO:0007669"/>
    <property type="project" value="InterPro"/>
</dbReference>
<keyword evidence="11 19" id="KW-0862">Zinc</keyword>
<dbReference type="GO" id="GO:0006508">
    <property type="term" value="P:proteolysis"/>
    <property type="evidence" value="ECO:0007669"/>
    <property type="project" value="UniProtKB-KW"/>
</dbReference>
<name>A0A8B9U6Y0_9AVES</name>
<feature type="domain" description="Peptidase M12B" evidence="25">
    <location>
        <begin position="200"/>
        <end position="409"/>
    </location>
</feature>
<dbReference type="Pfam" id="PF19236">
    <property type="entry name" value="ADAMTS_CR_3"/>
    <property type="match status" value="1"/>
</dbReference>
<dbReference type="AlphaFoldDB" id="A0A8B9U6Y0"/>
<keyword evidence="10" id="KW-0378">Hydrolase</keyword>
<keyword evidence="4" id="KW-0645">Protease</keyword>
<dbReference type="FunFam" id="2.20.100.10:FF:000005">
    <property type="entry name" value="ADAM metallopeptidase with thrombospondin type 1 motif 9"/>
    <property type="match status" value="1"/>
</dbReference>
<feature type="binding site" evidence="19">
    <location>
        <position position="286"/>
    </location>
    <ligand>
        <name>Ca(2+)</name>
        <dbReference type="ChEBI" id="CHEBI:29108"/>
        <label>2</label>
    </ligand>
</feature>
<dbReference type="PANTHER" id="PTHR13723:SF40">
    <property type="entry name" value="A DISINTEGRIN AND METALLOPROTEINASE WITH THROMBOSPONDIN MOTIFS 1"/>
    <property type="match status" value="1"/>
</dbReference>
<keyword evidence="13" id="KW-0482">Metalloprotease</keyword>
<keyword evidence="15 20" id="KW-1015">Disulfide bond</keyword>
<feature type="disulfide bond" evidence="20">
    <location>
        <begin position="359"/>
        <end position="388"/>
    </location>
</feature>
<dbReference type="InterPro" id="IPR024079">
    <property type="entry name" value="MetalloPept_cat_dom_sf"/>
</dbReference>
<dbReference type="Ensembl" id="ENSAZOT00000003963.1">
    <property type="protein sequence ID" value="ENSAZOP00000003715.1"/>
    <property type="gene ID" value="ENSAZOG00000002417.1"/>
</dbReference>
<dbReference type="InterPro" id="IPR000884">
    <property type="entry name" value="TSP1_rpt"/>
</dbReference>
<evidence type="ECO:0000256" key="24">
    <source>
        <dbReference type="SAM" id="SignalP"/>
    </source>
</evidence>
<feature type="disulfide bond" evidence="20">
    <location>
        <begin position="304"/>
        <end position="309"/>
    </location>
</feature>
<dbReference type="PRINTS" id="PR01858">
    <property type="entry name" value="ADAMTS1"/>
</dbReference>
<reference evidence="26" key="1">
    <citation type="submission" date="2025-08" db="UniProtKB">
        <authorList>
            <consortium name="Ensembl"/>
        </authorList>
    </citation>
    <scope>IDENTIFICATION</scope>
</reference>
<proteinExistence type="predicted"/>
<reference evidence="26" key="2">
    <citation type="submission" date="2025-09" db="UniProtKB">
        <authorList>
            <consortium name="Ensembl"/>
        </authorList>
    </citation>
    <scope>IDENTIFICATION</scope>
</reference>
<dbReference type="Pfam" id="PF00090">
    <property type="entry name" value="TSP_1"/>
    <property type="match status" value="1"/>
</dbReference>
<dbReference type="PRINTS" id="PR01857">
    <property type="entry name" value="ADAMTSFAMILY"/>
</dbReference>
<accession>A0A8B9U6Y0</accession>
<feature type="binding site" evidence="19">
    <location>
        <position position="203"/>
    </location>
    <ligand>
        <name>Ca(2+)</name>
        <dbReference type="ChEBI" id="CHEBI:29108"/>
        <label>2</label>
    </ligand>
</feature>
<dbReference type="Pfam" id="PF19030">
    <property type="entry name" value="TSP1_ADAMTS"/>
    <property type="match status" value="2"/>
</dbReference>
<feature type="binding site" evidence="19 22">
    <location>
        <position position="347"/>
    </location>
    <ligand>
        <name>Zn(2+)</name>
        <dbReference type="ChEBI" id="CHEBI:29105"/>
        <note>catalytic</note>
    </ligand>
</feature>
<evidence type="ECO:0000259" key="25">
    <source>
        <dbReference type="PROSITE" id="PS50215"/>
    </source>
</evidence>
<dbReference type="FunFam" id="2.60.120.830:FF:000001">
    <property type="entry name" value="A disintegrin and metalloproteinase with thrombospondin motifs 1"/>
    <property type="match status" value="1"/>
</dbReference>
<feature type="disulfide bond" evidence="20">
    <location>
        <begin position="476"/>
        <end position="487"/>
    </location>
</feature>
<feature type="disulfide bond" evidence="20">
    <location>
        <begin position="441"/>
        <end position="463"/>
    </location>
</feature>
<comment type="caution">
    <text evidence="22">Lacks conserved residue(s) required for the propagation of feature annotation.</text>
</comment>
<evidence type="ECO:0000256" key="20">
    <source>
        <dbReference type="PIRSR" id="PIRSR613273-3"/>
    </source>
</evidence>
<feature type="binding site" evidence="19">
    <location>
        <position position="404"/>
    </location>
    <ligand>
        <name>Ca(2+)</name>
        <dbReference type="ChEBI" id="CHEBI:29108"/>
        <label>1</label>
    </ligand>
</feature>
<dbReference type="Gene3D" id="2.20.100.10">
    <property type="entry name" value="Thrombospondin type-1 (TSP1) repeat"/>
    <property type="match status" value="3"/>
</dbReference>
<evidence type="ECO:0000256" key="10">
    <source>
        <dbReference type="ARBA" id="ARBA00022801"/>
    </source>
</evidence>
<evidence type="ECO:0000256" key="18">
    <source>
        <dbReference type="PIRSR" id="PIRSR613273-1"/>
    </source>
</evidence>
<dbReference type="InterPro" id="IPR036383">
    <property type="entry name" value="TSP1_rpt_sf"/>
</dbReference>
<feature type="glycosylation site" description="N-linked (GlcNAc...) asparagine" evidence="21">
    <location>
        <position position="662"/>
    </location>
</feature>
<dbReference type="GO" id="GO:0008201">
    <property type="term" value="F:heparin binding"/>
    <property type="evidence" value="ECO:0007669"/>
    <property type="project" value="UniProtKB-KW"/>
</dbReference>
<feature type="binding site" evidence="19">
    <location>
        <position position="286"/>
    </location>
    <ligand>
        <name>Ca(2+)</name>
        <dbReference type="ChEBI" id="CHEBI:29108"/>
        <label>1</label>
    </ligand>
</feature>
<feature type="signal peptide" evidence="24">
    <location>
        <begin position="1"/>
        <end position="19"/>
    </location>
</feature>
<dbReference type="Gene3D" id="3.40.390.10">
    <property type="entry name" value="Collagenase (Catalytic Domain)"/>
    <property type="match status" value="1"/>
</dbReference>
<dbReference type="GO" id="GO:0031012">
    <property type="term" value="C:extracellular matrix"/>
    <property type="evidence" value="ECO:0007669"/>
    <property type="project" value="InterPro"/>
</dbReference>
<dbReference type="InterPro" id="IPR001590">
    <property type="entry name" value="Peptidase_M12B"/>
</dbReference>
<feature type="binding site" evidence="19">
    <location>
        <position position="407"/>
    </location>
    <ligand>
        <name>Ca(2+)</name>
        <dbReference type="ChEBI" id="CHEBI:29108"/>
        <label>2</label>
    </ligand>
</feature>
<keyword evidence="14" id="KW-0865">Zymogen</keyword>
<evidence type="ECO:0000256" key="21">
    <source>
        <dbReference type="PIRSR" id="PIRSR613274-4"/>
    </source>
</evidence>
<dbReference type="PROSITE" id="PS50092">
    <property type="entry name" value="TSP1"/>
    <property type="match status" value="3"/>
</dbReference>
<keyword evidence="8 24" id="KW-0732">Signal</keyword>
<dbReference type="GO" id="GO:0008270">
    <property type="term" value="F:zinc ion binding"/>
    <property type="evidence" value="ECO:0007669"/>
    <property type="project" value="InterPro"/>
</dbReference>
<evidence type="ECO:0000256" key="13">
    <source>
        <dbReference type="ARBA" id="ARBA00023049"/>
    </source>
</evidence>
<dbReference type="InterPro" id="IPR006586">
    <property type="entry name" value="ADAM_Cys-rich"/>
</dbReference>
<keyword evidence="12 19" id="KW-0106">Calcium</keyword>
<feature type="disulfide bond" evidence="20">
    <location>
        <begin position="517"/>
        <end position="555"/>
    </location>
</feature>
<comment type="cofactor">
    <cofactor evidence="19">
        <name>Zn(2+)</name>
        <dbReference type="ChEBI" id="CHEBI:29105"/>
    </cofactor>
    <text evidence="19">Binds 1 zinc ion per subunit.</text>
</comment>
<keyword evidence="6" id="KW-0165">Cleavage on pair of basic residues</keyword>
<dbReference type="SUPFAM" id="SSF55486">
    <property type="entry name" value="Metalloproteases ('zincins'), catalytic domain"/>
    <property type="match status" value="1"/>
</dbReference>
<dbReference type="InterPro" id="IPR045371">
    <property type="entry name" value="ADAMTS_CR_3"/>
</dbReference>
<dbReference type="CDD" id="cd04273">
    <property type="entry name" value="ZnMc_ADAMTS_like"/>
    <property type="match status" value="1"/>
</dbReference>
<evidence type="ECO:0000256" key="23">
    <source>
        <dbReference type="SAM" id="MobiDB-lite"/>
    </source>
</evidence>
<dbReference type="FunFam" id="3.40.1620.60:FF:000003">
    <property type="entry name" value="A disintegrin and metalloproteinase with thrombospondin motifs 1"/>
    <property type="match status" value="1"/>
</dbReference>
<dbReference type="InterPro" id="IPR010294">
    <property type="entry name" value="ADAMTS_spacer1"/>
</dbReference>
<evidence type="ECO:0000256" key="22">
    <source>
        <dbReference type="PROSITE-ProRule" id="PRU00276"/>
    </source>
</evidence>
<evidence type="ECO:0000256" key="3">
    <source>
        <dbReference type="ARBA" id="ARBA00022530"/>
    </source>
</evidence>